<evidence type="ECO:0000313" key="4">
    <source>
        <dbReference type="EMBL" id="KKS42545.1"/>
    </source>
</evidence>
<keyword evidence="1" id="KW-0175">Coiled coil</keyword>
<feature type="signal peptide" evidence="3">
    <location>
        <begin position="1"/>
        <end position="24"/>
    </location>
</feature>
<proteinExistence type="predicted"/>
<feature type="chain" id="PRO_5002535537" description="DUF916 domain-containing protein" evidence="3">
    <location>
        <begin position="25"/>
        <end position="322"/>
    </location>
</feature>
<gene>
    <name evidence="4" type="ORF">UV06_C0010G0005</name>
</gene>
<keyword evidence="2" id="KW-0472">Membrane</keyword>
<feature type="coiled-coil region" evidence="1">
    <location>
        <begin position="295"/>
        <end position="322"/>
    </location>
</feature>
<evidence type="ECO:0000256" key="1">
    <source>
        <dbReference type="SAM" id="Coils"/>
    </source>
</evidence>
<evidence type="ECO:0000313" key="5">
    <source>
        <dbReference type="Proteomes" id="UP000033854"/>
    </source>
</evidence>
<protein>
    <recommendedName>
        <fullName evidence="6">DUF916 domain-containing protein</fullName>
    </recommendedName>
</protein>
<accession>A0A0G0Z194</accession>
<evidence type="ECO:0000256" key="3">
    <source>
        <dbReference type="SAM" id="SignalP"/>
    </source>
</evidence>
<feature type="transmembrane region" description="Helical" evidence="2">
    <location>
        <begin position="267"/>
        <end position="294"/>
    </location>
</feature>
<keyword evidence="3" id="KW-0732">Signal</keyword>
<keyword evidence="2" id="KW-1133">Transmembrane helix</keyword>
<reference evidence="4 5" key="1">
    <citation type="journal article" date="2015" name="Nature">
        <title>rRNA introns, odd ribosomes, and small enigmatic genomes across a large radiation of phyla.</title>
        <authorList>
            <person name="Brown C.T."/>
            <person name="Hug L.A."/>
            <person name="Thomas B.C."/>
            <person name="Sharon I."/>
            <person name="Castelle C.J."/>
            <person name="Singh A."/>
            <person name="Wilkins M.J."/>
            <person name="Williams K.H."/>
            <person name="Banfield J.F."/>
        </authorList>
    </citation>
    <scope>NUCLEOTIDE SEQUENCE [LARGE SCALE GENOMIC DNA]</scope>
</reference>
<comment type="caution">
    <text evidence="4">The sequence shown here is derived from an EMBL/GenBank/DDBJ whole genome shotgun (WGS) entry which is preliminary data.</text>
</comment>
<dbReference type="AlphaFoldDB" id="A0A0G0Z194"/>
<dbReference type="Proteomes" id="UP000033854">
    <property type="component" value="Unassembled WGS sequence"/>
</dbReference>
<name>A0A0G0Z194_9BACT</name>
<keyword evidence="2" id="KW-0812">Transmembrane</keyword>
<dbReference type="EMBL" id="LCDA01000010">
    <property type="protein sequence ID" value="KKS42545.1"/>
    <property type="molecule type" value="Genomic_DNA"/>
</dbReference>
<evidence type="ECO:0000256" key="2">
    <source>
        <dbReference type="SAM" id="Phobius"/>
    </source>
</evidence>
<sequence>MKTTKTLLTAIVSLFVVFSLVPFADAQTIMTAIPPKLELRGDPGQTLTATLKLRNDSASTENFTVSVEDFIVADSKGTPLPITTKLNNRWSLANWITAPKNIPVDAGGIQIININIKIPMTALPGGHYAMITYTPNAEAKAGDLKQTGNIITSRVGTLIYVTVSGPVTEKASITKFSVPKFTEKGPVEFTGSIESLSDVHINPKGTITISDPLNTKVAEVKVDVGNIFPETQRDFTTTWNQKWGWGRYKADLSLAYGTAGSLITATIFFWLFPIRLVIYTLIALISILTIIIILNKRSKKHQSELEKEVQELKEELQSTESF</sequence>
<evidence type="ECO:0008006" key="6">
    <source>
        <dbReference type="Google" id="ProtNLM"/>
    </source>
</evidence>
<organism evidence="4 5">
    <name type="scientific">Candidatus Collierbacteria bacterium GW2011_GWA2_42_17</name>
    <dbReference type="NCBI Taxonomy" id="1618378"/>
    <lineage>
        <taxon>Bacteria</taxon>
        <taxon>Candidatus Collieribacteriota</taxon>
    </lineage>
</organism>